<keyword evidence="1" id="KW-0805">Transcription regulation</keyword>
<evidence type="ECO:0000313" key="4">
    <source>
        <dbReference type="EMBL" id="PJF01562.1"/>
    </source>
</evidence>
<dbReference type="InterPro" id="IPR002818">
    <property type="entry name" value="DJ-1/PfpI"/>
</dbReference>
<accession>A0A2M8MBG0</accession>
<dbReference type="InterPro" id="IPR029062">
    <property type="entry name" value="Class_I_gatase-like"/>
</dbReference>
<dbReference type="PANTHER" id="PTHR43130:SF3">
    <property type="entry name" value="HTH-TYPE TRANSCRIPTIONAL REGULATOR RV1931C"/>
    <property type="match status" value="1"/>
</dbReference>
<sequence length="403" mass="43909">MPASSGDTVRGVFRVNRAGRGRVAAEEEWPPGPTVLVPTAGSGRMRVAAVPRQCQRPRRENGLTVRTVSTGISHPAPHRVAVLAHDGVGIFEVALAVQVFAAANDHARTALYEVAVAGPERTVVTRTGYATSFGVLPDRALEWAESAHTLVVPAYPEYLSPPAALLETVRRAHAGGTRVVALCLGTFAVAATGLLDGLEATTHWHWADELATRHPMVRVSPERLFVEDGGLFSSGGGTAALDLALHLIERDHGSALAAEISRFMVAPLRRDGDQSQYARFNVPGRPRPIQDTLRWAEERLDGISTIAELAEHACMSPRTFSRRFREVVGIPPMEWLQRAKVRRAQELLQRTTWTIGRVADASGFGSEAAMRYHFARIAAMPPGHYRRVFGLARGRRPRPTTMA</sequence>
<name>A0A2M8MBG0_9ACTN</name>
<dbReference type="InterPro" id="IPR052158">
    <property type="entry name" value="INH-QAR"/>
</dbReference>
<dbReference type="CDD" id="cd03137">
    <property type="entry name" value="GATase1_AraC_1"/>
    <property type="match status" value="1"/>
</dbReference>
<dbReference type="Gene3D" id="1.10.10.60">
    <property type="entry name" value="Homeodomain-like"/>
    <property type="match status" value="1"/>
</dbReference>
<dbReference type="Pfam" id="PF12833">
    <property type="entry name" value="HTH_18"/>
    <property type="match status" value="1"/>
</dbReference>
<dbReference type="SUPFAM" id="SSF46689">
    <property type="entry name" value="Homeodomain-like"/>
    <property type="match status" value="2"/>
</dbReference>
<dbReference type="SMART" id="SM00342">
    <property type="entry name" value="HTH_ARAC"/>
    <property type="match status" value="1"/>
</dbReference>
<dbReference type="Proteomes" id="UP000230407">
    <property type="component" value="Unassembled WGS sequence"/>
</dbReference>
<evidence type="ECO:0000256" key="1">
    <source>
        <dbReference type="ARBA" id="ARBA00023015"/>
    </source>
</evidence>
<dbReference type="AlphaFoldDB" id="A0A2M8MBG0"/>
<dbReference type="EMBL" id="PGGW01000010">
    <property type="protein sequence ID" value="PJF01562.1"/>
    <property type="molecule type" value="Genomic_DNA"/>
</dbReference>
<keyword evidence="2" id="KW-0804">Transcription</keyword>
<organism evidence="4 5">
    <name type="scientific">Streptomyces carminius</name>
    <dbReference type="NCBI Taxonomy" id="2665496"/>
    <lineage>
        <taxon>Bacteria</taxon>
        <taxon>Bacillati</taxon>
        <taxon>Actinomycetota</taxon>
        <taxon>Actinomycetes</taxon>
        <taxon>Kitasatosporales</taxon>
        <taxon>Streptomycetaceae</taxon>
        <taxon>Streptomyces</taxon>
    </lineage>
</organism>
<protein>
    <submittedName>
        <fullName evidence="4">AraC family transcriptional regulator</fullName>
    </submittedName>
</protein>
<gene>
    <name evidence="4" type="ORF">CUT44_02585</name>
</gene>
<dbReference type="Pfam" id="PF01965">
    <property type="entry name" value="DJ-1_PfpI"/>
    <property type="match status" value="1"/>
</dbReference>
<dbReference type="GO" id="GO:0003700">
    <property type="term" value="F:DNA-binding transcription factor activity"/>
    <property type="evidence" value="ECO:0007669"/>
    <property type="project" value="InterPro"/>
</dbReference>
<comment type="caution">
    <text evidence="4">The sequence shown here is derived from an EMBL/GenBank/DDBJ whole genome shotgun (WGS) entry which is preliminary data.</text>
</comment>
<keyword evidence="5" id="KW-1185">Reference proteome</keyword>
<dbReference type="PANTHER" id="PTHR43130">
    <property type="entry name" value="ARAC-FAMILY TRANSCRIPTIONAL REGULATOR"/>
    <property type="match status" value="1"/>
</dbReference>
<evidence type="ECO:0000256" key="2">
    <source>
        <dbReference type="ARBA" id="ARBA00023163"/>
    </source>
</evidence>
<reference evidence="4 5" key="1">
    <citation type="submission" date="2017-11" db="EMBL/GenBank/DDBJ databases">
        <title>Streptomyces carmine sp. nov., a novel actinomycete isolated from Sophora alopecuroides in Xinjiang, China.</title>
        <authorList>
            <person name="Wang Y."/>
            <person name="Luo X."/>
            <person name="Wan C."/>
            <person name="Zhang L."/>
        </authorList>
    </citation>
    <scope>NUCLEOTIDE SEQUENCE [LARGE SCALE GENOMIC DNA]</scope>
    <source>
        <strain evidence="4 5">TRM SA0054</strain>
    </source>
</reference>
<dbReference type="InterPro" id="IPR009057">
    <property type="entry name" value="Homeodomain-like_sf"/>
</dbReference>
<dbReference type="InterPro" id="IPR018060">
    <property type="entry name" value="HTH_AraC"/>
</dbReference>
<dbReference type="PROSITE" id="PS01124">
    <property type="entry name" value="HTH_ARAC_FAMILY_2"/>
    <property type="match status" value="1"/>
</dbReference>
<dbReference type="SUPFAM" id="SSF52317">
    <property type="entry name" value="Class I glutamine amidotransferase-like"/>
    <property type="match status" value="1"/>
</dbReference>
<evidence type="ECO:0000313" key="5">
    <source>
        <dbReference type="Proteomes" id="UP000230407"/>
    </source>
</evidence>
<evidence type="ECO:0000259" key="3">
    <source>
        <dbReference type="PROSITE" id="PS01124"/>
    </source>
</evidence>
<feature type="domain" description="HTH araC/xylS-type" evidence="3">
    <location>
        <begin position="290"/>
        <end position="388"/>
    </location>
</feature>
<proteinExistence type="predicted"/>
<dbReference type="Gene3D" id="3.40.50.880">
    <property type="match status" value="1"/>
</dbReference>
<dbReference type="GO" id="GO:0043565">
    <property type="term" value="F:sequence-specific DNA binding"/>
    <property type="evidence" value="ECO:0007669"/>
    <property type="project" value="InterPro"/>
</dbReference>